<evidence type="ECO:0000313" key="12">
    <source>
        <dbReference type="EMBL" id="MCH8614803.1"/>
    </source>
</evidence>
<dbReference type="GO" id="GO:0003989">
    <property type="term" value="F:acetyl-CoA carboxylase activity"/>
    <property type="evidence" value="ECO:0007669"/>
    <property type="project" value="UniProtKB-EC"/>
</dbReference>
<dbReference type="PROSITE" id="PS50968">
    <property type="entry name" value="BIOTINYL_LIPOYL"/>
    <property type="match status" value="1"/>
</dbReference>
<evidence type="ECO:0000256" key="4">
    <source>
        <dbReference type="ARBA" id="ARBA00022516"/>
    </source>
</evidence>
<evidence type="ECO:0000256" key="10">
    <source>
        <dbReference type="SAM" id="MobiDB-lite"/>
    </source>
</evidence>
<dbReference type="PANTHER" id="PTHR45266:SF3">
    <property type="entry name" value="OXALOACETATE DECARBOXYLASE ALPHA CHAIN"/>
    <property type="match status" value="1"/>
</dbReference>
<keyword evidence="13" id="KW-1185">Reference proteome</keyword>
<dbReference type="InterPro" id="IPR001249">
    <property type="entry name" value="AcCoA_biotinCC"/>
</dbReference>
<dbReference type="Pfam" id="PF00364">
    <property type="entry name" value="Biotin_lipoyl"/>
    <property type="match status" value="1"/>
</dbReference>
<gene>
    <name evidence="12" type="primary">accB</name>
    <name evidence="12" type="ORF">LZ016_01610</name>
</gene>
<evidence type="ECO:0000259" key="11">
    <source>
        <dbReference type="PROSITE" id="PS50968"/>
    </source>
</evidence>
<dbReference type="InterPro" id="IPR001882">
    <property type="entry name" value="Biotin_BS"/>
</dbReference>
<keyword evidence="6 9" id="KW-0443">Lipid metabolism</keyword>
<dbReference type="CDD" id="cd06850">
    <property type="entry name" value="biotinyl_domain"/>
    <property type="match status" value="1"/>
</dbReference>
<dbReference type="EMBL" id="JAKZHW010000001">
    <property type="protein sequence ID" value="MCH8614803.1"/>
    <property type="molecule type" value="Genomic_DNA"/>
</dbReference>
<dbReference type="InterPro" id="IPR011053">
    <property type="entry name" value="Single_hybrid_motif"/>
</dbReference>
<dbReference type="RefSeq" id="WP_241445392.1">
    <property type="nucleotide sequence ID" value="NZ_JAKZHW010000001.1"/>
</dbReference>
<feature type="region of interest" description="Disordered" evidence="10">
    <location>
        <begin position="73"/>
        <end position="93"/>
    </location>
</feature>
<sequence>MAETGKGGVDKAANKPGSMRIDTALVRELAELLSANELTEIEVEDGDRKIKVRRDLAPFVAAAASYAPPAASAAPALSAPPMHAKEDVGQAPEEISGEAVKSPMVGTCYLSPEPGAKPFITVGQSVKVGDTLCIIEAMKVMNPITAAKGGVIKQLMVSDGQPVEFDQPLVVLG</sequence>
<evidence type="ECO:0000256" key="1">
    <source>
        <dbReference type="ARBA" id="ARBA00003761"/>
    </source>
</evidence>
<dbReference type="PROSITE" id="PS00188">
    <property type="entry name" value="BIOTIN"/>
    <property type="match status" value="1"/>
</dbReference>
<dbReference type="SUPFAM" id="SSF51230">
    <property type="entry name" value="Single hybrid motif"/>
    <property type="match status" value="1"/>
</dbReference>
<comment type="caution">
    <text evidence="12">The sequence shown here is derived from an EMBL/GenBank/DDBJ whole genome shotgun (WGS) entry which is preliminary data.</text>
</comment>
<dbReference type="Proteomes" id="UP001203058">
    <property type="component" value="Unassembled WGS sequence"/>
</dbReference>
<keyword evidence="12" id="KW-0436">Ligase</keyword>
<dbReference type="Gene3D" id="2.40.50.100">
    <property type="match status" value="1"/>
</dbReference>
<reference evidence="12 13" key="1">
    <citation type="submission" date="2022-03" db="EMBL/GenBank/DDBJ databases">
        <authorList>
            <person name="Jo J.-H."/>
            <person name="Im W.-T."/>
        </authorList>
    </citation>
    <scope>NUCLEOTIDE SEQUENCE [LARGE SCALE GENOMIC DNA]</scope>
    <source>
        <strain evidence="12 13">SM33</strain>
    </source>
</reference>
<evidence type="ECO:0000256" key="5">
    <source>
        <dbReference type="ARBA" id="ARBA00022832"/>
    </source>
</evidence>
<comment type="function">
    <text evidence="1 9">This protein is a component of the acetyl coenzyme A carboxylase complex; first, biotin carboxylase catalyzes the carboxylation of the carrier protein and then the transcarboxylase transfers the carboxyl group to form malonyl-CoA.</text>
</comment>
<evidence type="ECO:0000313" key="13">
    <source>
        <dbReference type="Proteomes" id="UP001203058"/>
    </source>
</evidence>
<evidence type="ECO:0000256" key="2">
    <source>
        <dbReference type="ARBA" id="ARBA00005194"/>
    </source>
</evidence>
<dbReference type="PANTHER" id="PTHR45266">
    <property type="entry name" value="OXALOACETATE DECARBOXYLASE ALPHA CHAIN"/>
    <property type="match status" value="1"/>
</dbReference>
<dbReference type="InterPro" id="IPR000089">
    <property type="entry name" value="Biotin_lipoyl"/>
</dbReference>
<evidence type="ECO:0000256" key="7">
    <source>
        <dbReference type="ARBA" id="ARBA00023160"/>
    </source>
</evidence>
<dbReference type="NCBIfam" id="TIGR00531">
    <property type="entry name" value="BCCP"/>
    <property type="match status" value="1"/>
</dbReference>
<proteinExistence type="predicted"/>
<protein>
    <recommendedName>
        <fullName evidence="3 9">Biotin carboxyl carrier protein of acetyl-CoA carboxylase</fullName>
    </recommendedName>
</protein>
<dbReference type="PRINTS" id="PR01071">
    <property type="entry name" value="ACOABIOTINCC"/>
</dbReference>
<keyword evidence="4 9" id="KW-0444">Lipid biosynthesis</keyword>
<evidence type="ECO:0000256" key="3">
    <source>
        <dbReference type="ARBA" id="ARBA00017562"/>
    </source>
</evidence>
<dbReference type="InterPro" id="IPR050709">
    <property type="entry name" value="Biotin_Carboxyl_Carrier/Decarb"/>
</dbReference>
<keyword evidence="8 9" id="KW-0092">Biotin</keyword>
<feature type="compositionally biased region" description="Low complexity" evidence="10">
    <location>
        <begin position="73"/>
        <end position="82"/>
    </location>
</feature>
<accession>A0ABS9VIJ6</accession>
<evidence type="ECO:0000256" key="8">
    <source>
        <dbReference type="ARBA" id="ARBA00023267"/>
    </source>
</evidence>
<comment type="pathway">
    <text evidence="2 9">Lipid metabolism; fatty acid biosynthesis.</text>
</comment>
<organism evidence="12 13">
    <name type="scientific">Sphingomonas telluris</name>
    <dbReference type="NCBI Taxonomy" id="2907998"/>
    <lineage>
        <taxon>Bacteria</taxon>
        <taxon>Pseudomonadati</taxon>
        <taxon>Pseudomonadota</taxon>
        <taxon>Alphaproteobacteria</taxon>
        <taxon>Sphingomonadales</taxon>
        <taxon>Sphingomonadaceae</taxon>
        <taxon>Sphingomonas</taxon>
    </lineage>
</organism>
<name>A0ABS9VIJ6_9SPHN</name>
<feature type="domain" description="Lipoyl-binding" evidence="11">
    <location>
        <begin position="97"/>
        <end position="173"/>
    </location>
</feature>
<keyword evidence="7 9" id="KW-0275">Fatty acid biosynthesis</keyword>
<evidence type="ECO:0000256" key="9">
    <source>
        <dbReference type="RuleBase" id="RU364072"/>
    </source>
</evidence>
<keyword evidence="5 9" id="KW-0276">Fatty acid metabolism</keyword>
<evidence type="ECO:0000256" key="6">
    <source>
        <dbReference type="ARBA" id="ARBA00023098"/>
    </source>
</evidence>